<feature type="non-terminal residue" evidence="2">
    <location>
        <position position="1"/>
    </location>
</feature>
<evidence type="ECO:0000313" key="3">
    <source>
        <dbReference type="Proteomes" id="UP000824890"/>
    </source>
</evidence>
<sequence length="217" mass="24181">AGIWNLEAATQNLEAGIWNLEAGIWNLEAGIWNLEAGIWNLEAGIWKPEEVEQQCSRRLGRLPFVEQLQRNLTIVAYCAYSVPRNSSFDSPAYVTYQRCEPGRKMWCAASEPFIFLLWGRVMSLDALVVSGACQIDASGLSTDFDVCDDCPWLGILSATFVETHDQVDLRNVEAGSEVETWSRGEPNVIEGRFQAGTESRQGPETVDGVKRLSRGYT</sequence>
<keyword evidence="3" id="KW-1185">Reference proteome</keyword>
<proteinExistence type="predicted"/>
<gene>
    <name evidence="2" type="ORF">HID58_086995</name>
</gene>
<evidence type="ECO:0000313" key="2">
    <source>
        <dbReference type="EMBL" id="KAH0858734.1"/>
    </source>
</evidence>
<reference evidence="2 3" key="1">
    <citation type="submission" date="2021-05" db="EMBL/GenBank/DDBJ databases">
        <title>Genome Assembly of Synthetic Allotetraploid Brassica napus Reveals Homoeologous Exchanges between Subgenomes.</title>
        <authorList>
            <person name="Davis J.T."/>
        </authorList>
    </citation>
    <scope>NUCLEOTIDE SEQUENCE [LARGE SCALE GENOMIC DNA]</scope>
    <source>
        <strain evidence="3">cv. Da-Ae</strain>
        <tissue evidence="2">Seedling</tissue>
    </source>
</reference>
<protein>
    <submittedName>
        <fullName evidence="2">Uncharacterized protein</fullName>
    </submittedName>
</protein>
<dbReference type="EMBL" id="JAGKQM010000019">
    <property type="protein sequence ID" value="KAH0858734.1"/>
    <property type="molecule type" value="Genomic_DNA"/>
</dbReference>
<name>A0ABQ7XTE0_BRANA</name>
<organism evidence="2 3">
    <name type="scientific">Brassica napus</name>
    <name type="common">Rape</name>
    <dbReference type="NCBI Taxonomy" id="3708"/>
    <lineage>
        <taxon>Eukaryota</taxon>
        <taxon>Viridiplantae</taxon>
        <taxon>Streptophyta</taxon>
        <taxon>Embryophyta</taxon>
        <taxon>Tracheophyta</taxon>
        <taxon>Spermatophyta</taxon>
        <taxon>Magnoliopsida</taxon>
        <taxon>eudicotyledons</taxon>
        <taxon>Gunneridae</taxon>
        <taxon>Pentapetalae</taxon>
        <taxon>rosids</taxon>
        <taxon>malvids</taxon>
        <taxon>Brassicales</taxon>
        <taxon>Brassicaceae</taxon>
        <taxon>Brassiceae</taxon>
        <taxon>Brassica</taxon>
    </lineage>
</organism>
<comment type="caution">
    <text evidence="2">The sequence shown here is derived from an EMBL/GenBank/DDBJ whole genome shotgun (WGS) entry which is preliminary data.</text>
</comment>
<evidence type="ECO:0000256" key="1">
    <source>
        <dbReference type="SAM" id="MobiDB-lite"/>
    </source>
</evidence>
<dbReference type="Proteomes" id="UP000824890">
    <property type="component" value="Unassembled WGS sequence"/>
</dbReference>
<feature type="region of interest" description="Disordered" evidence="1">
    <location>
        <begin position="192"/>
        <end position="217"/>
    </location>
</feature>
<accession>A0ABQ7XTE0</accession>